<proteinExistence type="predicted"/>
<sequence>MLYSALHDMENLIEDLKAKNLKAEIRAENAGANCIQLTDNNLELDEQLGFLRGRVKHLLKADDVKLSTAKDIGMRTRVITDLVMQLAMERERLRRQVVTYYCCAFACL</sequence>
<name>A0ACC2L990_PERAE</name>
<evidence type="ECO:0000313" key="2">
    <source>
        <dbReference type="Proteomes" id="UP001234297"/>
    </source>
</evidence>
<dbReference type="EMBL" id="CM056815">
    <property type="protein sequence ID" value="KAJ8630000.1"/>
    <property type="molecule type" value="Genomic_DNA"/>
</dbReference>
<organism evidence="1 2">
    <name type="scientific">Persea americana</name>
    <name type="common">Avocado</name>
    <dbReference type="NCBI Taxonomy" id="3435"/>
    <lineage>
        <taxon>Eukaryota</taxon>
        <taxon>Viridiplantae</taxon>
        <taxon>Streptophyta</taxon>
        <taxon>Embryophyta</taxon>
        <taxon>Tracheophyta</taxon>
        <taxon>Spermatophyta</taxon>
        <taxon>Magnoliopsida</taxon>
        <taxon>Magnoliidae</taxon>
        <taxon>Laurales</taxon>
        <taxon>Lauraceae</taxon>
        <taxon>Persea</taxon>
    </lineage>
</organism>
<protein>
    <submittedName>
        <fullName evidence="1">Uncharacterized protein</fullName>
    </submittedName>
</protein>
<evidence type="ECO:0000313" key="1">
    <source>
        <dbReference type="EMBL" id="KAJ8630000.1"/>
    </source>
</evidence>
<keyword evidence="2" id="KW-1185">Reference proteome</keyword>
<comment type="caution">
    <text evidence="1">The sequence shown here is derived from an EMBL/GenBank/DDBJ whole genome shotgun (WGS) entry which is preliminary data.</text>
</comment>
<accession>A0ACC2L990</accession>
<reference evidence="1 2" key="1">
    <citation type="journal article" date="2022" name="Hortic Res">
        <title>A haplotype resolved chromosomal level avocado genome allows analysis of novel avocado genes.</title>
        <authorList>
            <person name="Nath O."/>
            <person name="Fletcher S.J."/>
            <person name="Hayward A."/>
            <person name="Shaw L.M."/>
            <person name="Masouleh A.K."/>
            <person name="Furtado A."/>
            <person name="Henry R.J."/>
            <person name="Mitter N."/>
        </authorList>
    </citation>
    <scope>NUCLEOTIDE SEQUENCE [LARGE SCALE GENOMIC DNA]</scope>
    <source>
        <strain evidence="2">cv. Hass</strain>
    </source>
</reference>
<dbReference type="Proteomes" id="UP001234297">
    <property type="component" value="Chromosome 7"/>
</dbReference>
<gene>
    <name evidence="1" type="ORF">MRB53_023323</name>
</gene>